<dbReference type="InterPro" id="IPR030678">
    <property type="entry name" value="Peptide/Ni-bd"/>
</dbReference>
<evidence type="ECO:0000256" key="1">
    <source>
        <dbReference type="ARBA" id="ARBA00004418"/>
    </source>
</evidence>
<organism evidence="6 7">
    <name type="scientific">Mesorhizobium plurifarium</name>
    <dbReference type="NCBI Taxonomy" id="69974"/>
    <lineage>
        <taxon>Bacteria</taxon>
        <taxon>Pseudomonadati</taxon>
        <taxon>Pseudomonadota</taxon>
        <taxon>Alphaproteobacteria</taxon>
        <taxon>Hyphomicrobiales</taxon>
        <taxon>Phyllobacteriaceae</taxon>
        <taxon>Mesorhizobium</taxon>
    </lineage>
</organism>
<reference evidence="7" key="1">
    <citation type="submission" date="2014-08" db="EMBL/GenBank/DDBJ databases">
        <authorList>
            <person name="Moulin L."/>
        </authorList>
    </citation>
    <scope>NUCLEOTIDE SEQUENCE [LARGE SCALE GENOMIC DNA]</scope>
</reference>
<dbReference type="PANTHER" id="PTHR30290:SF9">
    <property type="entry name" value="OLIGOPEPTIDE-BINDING PROTEIN APPA"/>
    <property type="match status" value="1"/>
</dbReference>
<gene>
    <name evidence="6" type="ORF">MPL3356_490035</name>
</gene>
<feature type="domain" description="Solute-binding protein family 5" evidence="5">
    <location>
        <begin position="92"/>
        <end position="441"/>
    </location>
</feature>
<dbReference type="SUPFAM" id="SSF53850">
    <property type="entry name" value="Periplasmic binding protein-like II"/>
    <property type="match status" value="1"/>
</dbReference>
<dbReference type="EMBL" id="CCMZ01000044">
    <property type="protein sequence ID" value="CDX24969.1"/>
    <property type="molecule type" value="Genomic_DNA"/>
</dbReference>
<dbReference type="InterPro" id="IPR000914">
    <property type="entry name" value="SBP_5_dom"/>
</dbReference>
<keyword evidence="4" id="KW-0732">Signal</keyword>
<sequence length="528" mass="58387">MKNYSFGTLSRRSFLKTSAVLGGGVVAGGMSLSQAIWAAEGKVLKACSNADLTKIDPLFAPTSENYDVMNCIYSKLITYKPGKEWASELDAAEKIEQLDPTHIRFHLKKGIKFTGGYGEMTAKDVKFSFERLFKFKSPSTQTWGSFNHVELEDDFTGVIVLNTPYVPVWMVSLPSEAGYIVSEDAVMKATRDGGDFGMKAPAFSGPYVLADWKPNQYTLLTRNPEWSGPKPGFDEIRIVPVDDPKARERAYLSGDVDFASISLDSLANFKSSPPANTKVEEKPSLWYYWIGMNMDHPKLKDINVRKAIQWAINVPQILDSAYAGQVNVATGPIAPGLVGHRAKALVPPEGDLAKAKEFLQKAGVSDLSLSIDCQNDSVNTNIAQIVQAQLSQIGIAVEVNARDSSTFWTLGMESEGERWKDLQLIINGFIGLPDPHYNVTFFVQDQVGVWNWERFRSARFDELVAKAVTIDNPQARAKLYYEMQDLLEESGAYRFLTNGATPVVSRSTVIDAATRPDGAPLYLDFKAV</sequence>
<keyword evidence="3" id="KW-0813">Transport</keyword>
<evidence type="ECO:0000259" key="5">
    <source>
        <dbReference type="Pfam" id="PF00496"/>
    </source>
</evidence>
<evidence type="ECO:0000313" key="6">
    <source>
        <dbReference type="EMBL" id="CDX24969.1"/>
    </source>
</evidence>
<dbReference type="GO" id="GO:1904680">
    <property type="term" value="F:peptide transmembrane transporter activity"/>
    <property type="evidence" value="ECO:0007669"/>
    <property type="project" value="TreeGrafter"/>
</dbReference>
<comment type="similarity">
    <text evidence="2">Belongs to the bacterial solute-binding protein 5 family.</text>
</comment>
<evidence type="ECO:0000256" key="4">
    <source>
        <dbReference type="ARBA" id="ARBA00022729"/>
    </source>
</evidence>
<comment type="subcellular location">
    <subcellularLocation>
        <location evidence="1">Periplasm</location>
    </subcellularLocation>
</comment>
<dbReference type="PANTHER" id="PTHR30290">
    <property type="entry name" value="PERIPLASMIC BINDING COMPONENT OF ABC TRANSPORTER"/>
    <property type="match status" value="1"/>
</dbReference>
<dbReference type="PROSITE" id="PS51318">
    <property type="entry name" value="TAT"/>
    <property type="match status" value="1"/>
</dbReference>
<accession>A0A090G1N6</accession>
<dbReference type="Pfam" id="PF00496">
    <property type="entry name" value="SBP_bac_5"/>
    <property type="match status" value="1"/>
</dbReference>
<dbReference type="GO" id="GO:0015833">
    <property type="term" value="P:peptide transport"/>
    <property type="evidence" value="ECO:0007669"/>
    <property type="project" value="TreeGrafter"/>
</dbReference>
<dbReference type="Gene3D" id="3.10.105.10">
    <property type="entry name" value="Dipeptide-binding Protein, Domain 3"/>
    <property type="match status" value="1"/>
</dbReference>
<keyword evidence="7" id="KW-1185">Reference proteome</keyword>
<dbReference type="AlphaFoldDB" id="A0A090G1N6"/>
<dbReference type="InterPro" id="IPR039424">
    <property type="entry name" value="SBP_5"/>
</dbReference>
<protein>
    <submittedName>
        <fullName evidence="6">Dipeptide ABC transporter, periplasmic dipeptide-binding protein</fullName>
    </submittedName>
</protein>
<dbReference type="InterPro" id="IPR019546">
    <property type="entry name" value="TAT_signal_bac_arc"/>
</dbReference>
<dbReference type="Gene3D" id="3.90.76.10">
    <property type="entry name" value="Dipeptide-binding Protein, Domain 1"/>
    <property type="match status" value="1"/>
</dbReference>
<dbReference type="GO" id="GO:0030288">
    <property type="term" value="C:outer membrane-bounded periplasmic space"/>
    <property type="evidence" value="ECO:0007669"/>
    <property type="project" value="UniProtKB-ARBA"/>
</dbReference>
<evidence type="ECO:0000256" key="2">
    <source>
        <dbReference type="ARBA" id="ARBA00005695"/>
    </source>
</evidence>
<name>A0A090G1N6_MESPL</name>
<dbReference type="Gene3D" id="3.40.190.10">
    <property type="entry name" value="Periplasmic binding protein-like II"/>
    <property type="match status" value="1"/>
</dbReference>
<evidence type="ECO:0000313" key="7">
    <source>
        <dbReference type="Proteomes" id="UP000045285"/>
    </source>
</evidence>
<dbReference type="NCBIfam" id="TIGR01409">
    <property type="entry name" value="TAT_signal_seq"/>
    <property type="match status" value="1"/>
</dbReference>
<dbReference type="PIRSF" id="PIRSF002741">
    <property type="entry name" value="MppA"/>
    <property type="match status" value="1"/>
</dbReference>
<evidence type="ECO:0000256" key="3">
    <source>
        <dbReference type="ARBA" id="ARBA00022448"/>
    </source>
</evidence>
<dbReference type="Proteomes" id="UP000045285">
    <property type="component" value="Unassembled WGS sequence"/>
</dbReference>
<proteinExistence type="inferred from homology"/>
<dbReference type="InterPro" id="IPR006311">
    <property type="entry name" value="TAT_signal"/>
</dbReference>
<dbReference type="GO" id="GO:0043190">
    <property type="term" value="C:ATP-binding cassette (ABC) transporter complex"/>
    <property type="evidence" value="ECO:0007669"/>
    <property type="project" value="InterPro"/>
</dbReference>